<accession>A0A225DKZ9</accession>
<evidence type="ECO:0000313" key="1">
    <source>
        <dbReference type="EMBL" id="OWK42160.1"/>
    </source>
</evidence>
<evidence type="ECO:0000313" key="2">
    <source>
        <dbReference type="Proteomes" id="UP000214646"/>
    </source>
</evidence>
<name>A0A225DKZ9_9BACT</name>
<reference evidence="2" key="1">
    <citation type="submission" date="2017-06" db="EMBL/GenBank/DDBJ databases">
        <title>Genome analysis of Fimbriiglobus ruber SP5, the first member of the order Planctomycetales with confirmed chitinolytic capability.</title>
        <authorList>
            <person name="Ravin N.V."/>
            <person name="Rakitin A.L."/>
            <person name="Ivanova A.A."/>
            <person name="Beletsky A.V."/>
            <person name="Kulichevskaya I.S."/>
            <person name="Mardanov A.V."/>
            <person name="Dedysh S.N."/>
        </authorList>
    </citation>
    <scope>NUCLEOTIDE SEQUENCE [LARGE SCALE GENOMIC DNA]</scope>
    <source>
        <strain evidence="2">SP5</strain>
    </source>
</reference>
<organism evidence="1 2">
    <name type="scientific">Fimbriiglobus ruber</name>
    <dbReference type="NCBI Taxonomy" id="1908690"/>
    <lineage>
        <taxon>Bacteria</taxon>
        <taxon>Pseudomonadati</taxon>
        <taxon>Planctomycetota</taxon>
        <taxon>Planctomycetia</taxon>
        <taxon>Gemmatales</taxon>
        <taxon>Gemmataceae</taxon>
        <taxon>Fimbriiglobus</taxon>
    </lineage>
</organism>
<dbReference type="InterPro" id="IPR009061">
    <property type="entry name" value="DNA-bd_dom_put_sf"/>
</dbReference>
<dbReference type="AlphaFoldDB" id="A0A225DKZ9"/>
<evidence type="ECO:0008006" key="3">
    <source>
        <dbReference type="Google" id="ProtNLM"/>
    </source>
</evidence>
<gene>
    <name evidence="1" type="ORF">FRUB_04238</name>
</gene>
<dbReference type="OrthoDB" id="5459819at2"/>
<comment type="caution">
    <text evidence="1">The sequence shown here is derived from an EMBL/GenBank/DDBJ whole genome shotgun (WGS) entry which is preliminary data.</text>
</comment>
<dbReference type="Proteomes" id="UP000214646">
    <property type="component" value="Unassembled WGS sequence"/>
</dbReference>
<proteinExistence type="predicted"/>
<sequence length="62" mass="7288">MALINKDFYTVAEVALLHDANEKSVRRWVKAGLLPAEIYRRMLWIDKKEAEAFKKPKRGRKS</sequence>
<dbReference type="RefSeq" id="WP_088255364.1">
    <property type="nucleotide sequence ID" value="NZ_NIDE01000005.1"/>
</dbReference>
<keyword evidence="2" id="KW-1185">Reference proteome</keyword>
<protein>
    <recommendedName>
        <fullName evidence="3">Helix-turn-helix domain-containing protein</fullName>
    </recommendedName>
</protein>
<dbReference type="EMBL" id="NIDE01000005">
    <property type="protein sequence ID" value="OWK42160.1"/>
    <property type="molecule type" value="Genomic_DNA"/>
</dbReference>
<dbReference type="SUPFAM" id="SSF46955">
    <property type="entry name" value="Putative DNA-binding domain"/>
    <property type="match status" value="1"/>
</dbReference>